<keyword evidence="1" id="KW-0812">Transmembrane</keyword>
<accession>C6E1D6</accession>
<dbReference type="AlphaFoldDB" id="C6E1D6"/>
<name>C6E1D6_GEOSM</name>
<dbReference type="EMBL" id="CP001661">
    <property type="protein sequence ID" value="ACT18784.1"/>
    <property type="molecule type" value="Genomic_DNA"/>
</dbReference>
<dbReference type="HOGENOM" id="CLU_195932_0_0_7"/>
<dbReference type="KEGG" id="gem:GM21_2748"/>
<sequence length="57" mass="6275">MFPEGPIGWLGGKDIERLIYDTKDSTLVRLYNLSKLAPVISLIAFAVSVTAFIFLSS</sequence>
<keyword evidence="1" id="KW-0472">Membrane</keyword>
<reference evidence="2" key="1">
    <citation type="submission" date="2009-07" db="EMBL/GenBank/DDBJ databases">
        <title>Complete sequence of Geobacter sp. M21.</title>
        <authorList>
            <consortium name="US DOE Joint Genome Institute"/>
            <person name="Lucas S."/>
            <person name="Copeland A."/>
            <person name="Lapidus A."/>
            <person name="Glavina del Rio T."/>
            <person name="Dalin E."/>
            <person name="Tice H."/>
            <person name="Bruce D."/>
            <person name="Goodwin L."/>
            <person name="Pitluck S."/>
            <person name="Saunders E."/>
            <person name="Brettin T."/>
            <person name="Detter J.C."/>
            <person name="Han C."/>
            <person name="Larimer F."/>
            <person name="Land M."/>
            <person name="Hauser L."/>
            <person name="Kyrpides N."/>
            <person name="Ovchinnikova G."/>
            <person name="Lovley D."/>
        </authorList>
    </citation>
    <scope>NUCLEOTIDE SEQUENCE [LARGE SCALE GENOMIC DNA]</scope>
    <source>
        <strain evidence="2">M21</strain>
    </source>
</reference>
<keyword evidence="1" id="KW-1133">Transmembrane helix</keyword>
<evidence type="ECO:0000256" key="1">
    <source>
        <dbReference type="SAM" id="Phobius"/>
    </source>
</evidence>
<evidence type="ECO:0000313" key="2">
    <source>
        <dbReference type="EMBL" id="ACT18784.1"/>
    </source>
</evidence>
<feature type="transmembrane region" description="Helical" evidence="1">
    <location>
        <begin position="36"/>
        <end position="55"/>
    </location>
</feature>
<gene>
    <name evidence="2" type="ordered locus">GM21_2748</name>
</gene>
<proteinExistence type="predicted"/>
<protein>
    <submittedName>
        <fullName evidence="2">Uncharacterized protein</fullName>
    </submittedName>
</protein>
<organism evidence="2">
    <name type="scientific">Geobacter sp. (strain M21)</name>
    <dbReference type="NCBI Taxonomy" id="443144"/>
    <lineage>
        <taxon>Bacteria</taxon>
        <taxon>Pseudomonadati</taxon>
        <taxon>Thermodesulfobacteriota</taxon>
        <taxon>Desulfuromonadia</taxon>
        <taxon>Geobacterales</taxon>
        <taxon>Geobacteraceae</taxon>
        <taxon>Geobacter</taxon>
    </lineage>
</organism>
<dbReference type="STRING" id="443144.GM21_2748"/>